<keyword evidence="2" id="KW-0812">Transmembrane</keyword>
<dbReference type="SUPFAM" id="SSF48264">
    <property type="entry name" value="Cytochrome P450"/>
    <property type="match status" value="1"/>
</dbReference>
<proteinExistence type="inferred from homology"/>
<dbReference type="GO" id="GO:0016705">
    <property type="term" value="F:oxidoreductase activity, acting on paired donors, with incorporation or reduction of molecular oxygen"/>
    <property type="evidence" value="ECO:0007669"/>
    <property type="project" value="InterPro"/>
</dbReference>
<dbReference type="InterPro" id="IPR036397">
    <property type="entry name" value="RNaseH_sf"/>
</dbReference>
<keyword evidence="5" id="KW-0408">Iron</keyword>
<dbReference type="SUPFAM" id="SSF53098">
    <property type="entry name" value="Ribonuclease H-like"/>
    <property type="match status" value="1"/>
</dbReference>
<dbReference type="Gene3D" id="3.30.420.10">
    <property type="entry name" value="Ribonuclease H-like superfamily/Ribonuclease H"/>
    <property type="match status" value="1"/>
</dbReference>
<dbReference type="AlphaFoldDB" id="M7ZRZ6"/>
<dbReference type="PANTHER" id="PTHR47955:SF21">
    <property type="entry name" value="OS06G0642300 PROTEIN"/>
    <property type="match status" value="1"/>
</dbReference>
<dbReference type="GO" id="GO:0006139">
    <property type="term" value="P:nucleobase-containing compound metabolic process"/>
    <property type="evidence" value="ECO:0007669"/>
    <property type="project" value="InterPro"/>
</dbReference>
<dbReference type="InterPro" id="IPR002562">
    <property type="entry name" value="3'-5'_exonuclease_dom"/>
</dbReference>
<dbReference type="Gene3D" id="1.10.630.10">
    <property type="entry name" value="Cytochrome P450"/>
    <property type="match status" value="1"/>
</dbReference>
<dbReference type="OMA" id="FDTCAIP"/>
<evidence type="ECO:0000256" key="1">
    <source>
        <dbReference type="ARBA" id="ARBA00010617"/>
    </source>
</evidence>
<reference evidence="7" key="1">
    <citation type="journal article" date="2013" name="Nature">
        <title>Draft genome of the wheat A-genome progenitor Triticum urartu.</title>
        <authorList>
            <person name="Ling H.Q."/>
            <person name="Zhao S."/>
            <person name="Liu D."/>
            <person name="Wang J."/>
            <person name="Sun H."/>
            <person name="Zhang C."/>
            <person name="Fan H."/>
            <person name="Li D."/>
            <person name="Dong L."/>
            <person name="Tao Y."/>
            <person name="Gao C."/>
            <person name="Wu H."/>
            <person name="Li Y."/>
            <person name="Cui Y."/>
            <person name="Guo X."/>
            <person name="Zheng S."/>
            <person name="Wang B."/>
            <person name="Yu K."/>
            <person name="Liang Q."/>
            <person name="Yang W."/>
            <person name="Lou X."/>
            <person name="Chen J."/>
            <person name="Feng M."/>
            <person name="Jian J."/>
            <person name="Zhang X."/>
            <person name="Luo G."/>
            <person name="Jiang Y."/>
            <person name="Liu J."/>
            <person name="Wang Z."/>
            <person name="Sha Y."/>
            <person name="Zhang B."/>
            <person name="Wu H."/>
            <person name="Tang D."/>
            <person name="Shen Q."/>
            <person name="Xue P."/>
            <person name="Zou S."/>
            <person name="Wang X."/>
            <person name="Liu X."/>
            <person name="Wang F."/>
            <person name="Yang Y."/>
            <person name="An X."/>
            <person name="Dong Z."/>
            <person name="Zhang K."/>
            <person name="Zhang X."/>
            <person name="Luo M.C."/>
            <person name="Dvorak J."/>
            <person name="Tong Y."/>
            <person name="Wang J."/>
            <person name="Yang H."/>
            <person name="Li Z."/>
            <person name="Wang D."/>
            <person name="Zhang A."/>
            <person name="Wang J."/>
        </authorList>
    </citation>
    <scope>NUCLEOTIDE SEQUENCE</scope>
</reference>
<keyword evidence="4" id="KW-0472">Membrane</keyword>
<dbReference type="PRINTS" id="PR00463">
    <property type="entry name" value="EP450I"/>
</dbReference>
<dbReference type="PANTHER" id="PTHR47955">
    <property type="entry name" value="CYTOCHROME P450 FAMILY 71 PROTEIN"/>
    <property type="match status" value="1"/>
</dbReference>
<name>M7ZRZ6_TRIUA</name>
<dbReference type="eggNOG" id="KOG0156">
    <property type="taxonomic scope" value="Eukaryota"/>
</dbReference>
<evidence type="ECO:0000256" key="6">
    <source>
        <dbReference type="SAM" id="MobiDB-lite"/>
    </source>
</evidence>
<dbReference type="InterPro" id="IPR002401">
    <property type="entry name" value="Cyt_P450_E_grp-I"/>
</dbReference>
<keyword evidence="4" id="KW-1133">Transmembrane helix</keyword>
<dbReference type="InterPro" id="IPR001128">
    <property type="entry name" value="Cyt_P450"/>
</dbReference>
<evidence type="ECO:0000256" key="5">
    <source>
        <dbReference type="ARBA" id="ARBA00023004"/>
    </source>
</evidence>
<accession>M7ZRZ6</accession>
<evidence type="ECO:0000256" key="2">
    <source>
        <dbReference type="ARBA" id="ARBA00022692"/>
    </source>
</evidence>
<feature type="compositionally biased region" description="Polar residues" evidence="6">
    <location>
        <begin position="367"/>
        <end position="377"/>
    </location>
</feature>
<evidence type="ECO:0000256" key="3">
    <source>
        <dbReference type="ARBA" id="ARBA00022723"/>
    </source>
</evidence>
<dbReference type="Pfam" id="PF01612">
    <property type="entry name" value="DNA_pol_A_exo1"/>
    <property type="match status" value="1"/>
</dbReference>
<dbReference type="InterPro" id="IPR036396">
    <property type="entry name" value="Cyt_P450_sf"/>
</dbReference>
<dbReference type="Pfam" id="PF00067">
    <property type="entry name" value="p450"/>
    <property type="match status" value="1"/>
</dbReference>
<protein>
    <submittedName>
        <fullName evidence="7">Premnaspirodiene oxygenase</fullName>
    </submittedName>
</protein>
<dbReference type="InterPro" id="IPR012337">
    <property type="entry name" value="RNaseH-like_sf"/>
</dbReference>
<evidence type="ECO:0000256" key="4">
    <source>
        <dbReference type="ARBA" id="ARBA00022989"/>
    </source>
</evidence>
<sequence>MRDLARRYDAPLMLLRLGELNVVVASSAVASREIMTTHDATFATRPRTATLRAITTDDLAISLAPHGEQWRRLKKLCVTEVLSARQVRSLRGCREANAAALVSSIVSSLSSSSEPVNISSLITTHVTNLAVHALVGKQNEDLRAEFLKCLDEGIKLASGFSLADLFPSSRLARAFSSSIRRMEALNHEISQLIGRIIEEHRTRRSAGGGEEEDIVDVLLRIQSDGSETSVTTLQWVMAELMRSPAALRRVQAEVRNAFAGQSCIKEEALQELRYLHLVIKESLRLHPVLPLLLPRECQEPCHVLGYDVPKGTIVLVNAWAIGRDSASWGADAEEFRPERFEEAGDAAADFRGTNFELVPFGAGNSPRLPSTGNSPQPRCSAPPPSGARVATAGGTGDHLPPACQENGGGIMEQLPSVCQASPRPKELCPLLREKKLYIFVGLSIGRDKEKLKLSGLEINPDKYVDMQRKWRVPNNGKKWQSLAEFAASLIQPSYKEMKGKINKKLDHKRWGDSPLPNNLIEYAAKDAYVTYEASKKIETVKEGLEQWEEAEDHWDDPYYWGY</sequence>
<dbReference type="STRING" id="4572.M7ZRZ6"/>
<dbReference type="GO" id="GO:0008408">
    <property type="term" value="F:3'-5' exonuclease activity"/>
    <property type="evidence" value="ECO:0007669"/>
    <property type="project" value="InterPro"/>
</dbReference>
<feature type="region of interest" description="Disordered" evidence="6">
    <location>
        <begin position="361"/>
        <end position="400"/>
    </location>
</feature>
<dbReference type="GO" id="GO:0003676">
    <property type="term" value="F:nucleic acid binding"/>
    <property type="evidence" value="ECO:0007669"/>
    <property type="project" value="InterPro"/>
</dbReference>
<evidence type="ECO:0000313" key="7">
    <source>
        <dbReference type="EMBL" id="EMS50879.1"/>
    </source>
</evidence>
<dbReference type="EMBL" id="KD226915">
    <property type="protein sequence ID" value="EMS50879.1"/>
    <property type="molecule type" value="Genomic_DNA"/>
</dbReference>
<dbReference type="GO" id="GO:0020037">
    <property type="term" value="F:heme binding"/>
    <property type="evidence" value="ECO:0007669"/>
    <property type="project" value="InterPro"/>
</dbReference>
<organism evidence="7">
    <name type="scientific">Triticum urartu</name>
    <name type="common">Red wild einkorn</name>
    <name type="synonym">Crithodium urartu</name>
    <dbReference type="NCBI Taxonomy" id="4572"/>
    <lineage>
        <taxon>Eukaryota</taxon>
        <taxon>Viridiplantae</taxon>
        <taxon>Streptophyta</taxon>
        <taxon>Embryophyta</taxon>
        <taxon>Tracheophyta</taxon>
        <taxon>Spermatophyta</taxon>
        <taxon>Magnoliopsida</taxon>
        <taxon>Liliopsida</taxon>
        <taxon>Poales</taxon>
        <taxon>Poaceae</taxon>
        <taxon>BOP clade</taxon>
        <taxon>Pooideae</taxon>
        <taxon>Triticodae</taxon>
        <taxon>Triticeae</taxon>
        <taxon>Triticinae</taxon>
        <taxon>Triticum</taxon>
    </lineage>
</organism>
<dbReference type="GO" id="GO:0004497">
    <property type="term" value="F:monooxygenase activity"/>
    <property type="evidence" value="ECO:0007669"/>
    <property type="project" value="InterPro"/>
</dbReference>
<dbReference type="GO" id="GO:0005506">
    <property type="term" value="F:iron ion binding"/>
    <property type="evidence" value="ECO:0007669"/>
    <property type="project" value="InterPro"/>
</dbReference>
<gene>
    <name evidence="7" type="ORF">TRIUR3_24042</name>
</gene>
<keyword evidence="3" id="KW-0479">Metal-binding</keyword>
<comment type="similarity">
    <text evidence="1">Belongs to the cytochrome P450 family.</text>
</comment>